<dbReference type="Proteomes" id="UP000594380">
    <property type="component" value="Unassembled WGS sequence"/>
</dbReference>
<proteinExistence type="predicted"/>
<evidence type="ECO:0000313" key="2">
    <source>
        <dbReference type="Proteomes" id="UP000594380"/>
    </source>
</evidence>
<accession>A0A7Y6N0Z7</accession>
<gene>
    <name evidence="1" type="ORF">G5S42_18085</name>
</gene>
<dbReference type="EMBL" id="JAALDK010000001">
    <property type="protein sequence ID" value="NUY01561.1"/>
    <property type="molecule type" value="Genomic_DNA"/>
</dbReference>
<reference evidence="1 2" key="1">
    <citation type="submission" date="2020-02" db="EMBL/GenBank/DDBJ databases">
        <title>Paraburkholderia simonii sp. nov. and Paraburkholderia youngii sp. nov. Brazilian and Mexican Mimosa-associated rhizobia.</title>
        <authorList>
            <person name="Mavima L."/>
            <person name="Beukes C.W."/>
            <person name="Chan W.Y."/>
            <person name="Palmer M."/>
            <person name="De Meyer S.E."/>
            <person name="James E.K."/>
            <person name="Venter S.N."/>
            <person name="Steenkamp E.T."/>
        </authorList>
    </citation>
    <scope>NUCLEOTIDE SEQUENCE [LARGE SCALE GENOMIC DNA]</scope>
    <source>
        <strain evidence="1 2">JPY169</strain>
    </source>
</reference>
<protein>
    <submittedName>
        <fullName evidence="1">Uncharacterized protein</fullName>
    </submittedName>
</protein>
<comment type="caution">
    <text evidence="1">The sequence shown here is derived from an EMBL/GenBank/DDBJ whole genome shotgun (WGS) entry which is preliminary data.</text>
</comment>
<sequence>MSINVVPFDFDFRTRPDPRRSASLAGAGAASLPTSPYRPWLARLDDILDPNVLAVLTANLFEKQFLFGLESAVFIEETLGPQRYRFFNPGYCLLLP</sequence>
<name>A0A7Y6N0Z7_9BURK</name>
<evidence type="ECO:0000313" key="1">
    <source>
        <dbReference type="EMBL" id="NUY01561.1"/>
    </source>
</evidence>
<dbReference type="RefSeq" id="WP_176108042.1">
    <property type="nucleotide sequence ID" value="NZ_JAALDK010000001.1"/>
</dbReference>
<dbReference type="GeneID" id="301102246"/>
<organism evidence="1 2">
    <name type="scientific">Paraburkholderia youngii</name>
    <dbReference type="NCBI Taxonomy" id="2782701"/>
    <lineage>
        <taxon>Bacteria</taxon>
        <taxon>Pseudomonadati</taxon>
        <taxon>Pseudomonadota</taxon>
        <taxon>Betaproteobacteria</taxon>
        <taxon>Burkholderiales</taxon>
        <taxon>Burkholderiaceae</taxon>
        <taxon>Paraburkholderia</taxon>
    </lineage>
</organism>
<dbReference type="AlphaFoldDB" id="A0A7Y6N0Z7"/>